<dbReference type="EMBL" id="CP036425">
    <property type="protein sequence ID" value="QDU35536.1"/>
    <property type="molecule type" value="Genomic_DNA"/>
</dbReference>
<evidence type="ECO:0000313" key="2">
    <source>
        <dbReference type="EMBL" id="QDU35536.1"/>
    </source>
</evidence>
<gene>
    <name evidence="2" type="ORF">KS4_36190</name>
</gene>
<protein>
    <submittedName>
        <fullName evidence="2">Uncharacterized protein</fullName>
    </submittedName>
</protein>
<organism evidence="2 3">
    <name type="scientific">Poriferisphaera corsica</name>
    <dbReference type="NCBI Taxonomy" id="2528020"/>
    <lineage>
        <taxon>Bacteria</taxon>
        <taxon>Pseudomonadati</taxon>
        <taxon>Planctomycetota</taxon>
        <taxon>Phycisphaerae</taxon>
        <taxon>Phycisphaerales</taxon>
        <taxon>Phycisphaeraceae</taxon>
        <taxon>Poriferisphaera</taxon>
    </lineage>
</organism>
<accession>A0A517YZ87</accession>
<dbReference type="KEGG" id="pcor:KS4_36190"/>
<feature type="compositionally biased region" description="Acidic residues" evidence="1">
    <location>
        <begin position="1"/>
        <end position="15"/>
    </location>
</feature>
<feature type="compositionally biased region" description="Acidic residues" evidence="1">
    <location>
        <begin position="44"/>
        <end position="62"/>
    </location>
</feature>
<reference evidence="2 3" key="1">
    <citation type="submission" date="2019-02" db="EMBL/GenBank/DDBJ databases">
        <title>Deep-cultivation of Planctomycetes and their phenomic and genomic characterization uncovers novel biology.</title>
        <authorList>
            <person name="Wiegand S."/>
            <person name="Jogler M."/>
            <person name="Boedeker C."/>
            <person name="Pinto D."/>
            <person name="Vollmers J."/>
            <person name="Rivas-Marin E."/>
            <person name="Kohn T."/>
            <person name="Peeters S.H."/>
            <person name="Heuer A."/>
            <person name="Rast P."/>
            <person name="Oberbeckmann S."/>
            <person name="Bunk B."/>
            <person name="Jeske O."/>
            <person name="Meyerdierks A."/>
            <person name="Storesund J.E."/>
            <person name="Kallscheuer N."/>
            <person name="Luecker S."/>
            <person name="Lage O.M."/>
            <person name="Pohl T."/>
            <person name="Merkel B.J."/>
            <person name="Hornburger P."/>
            <person name="Mueller R.-W."/>
            <person name="Bruemmer F."/>
            <person name="Labrenz M."/>
            <person name="Spormann A.M."/>
            <person name="Op den Camp H."/>
            <person name="Overmann J."/>
            <person name="Amann R."/>
            <person name="Jetten M.S.M."/>
            <person name="Mascher T."/>
            <person name="Medema M.H."/>
            <person name="Devos D.P."/>
            <person name="Kaster A.-K."/>
            <person name="Ovreas L."/>
            <person name="Rohde M."/>
            <person name="Galperin M.Y."/>
            <person name="Jogler C."/>
        </authorList>
    </citation>
    <scope>NUCLEOTIDE SEQUENCE [LARGE SCALE GENOMIC DNA]</scope>
    <source>
        <strain evidence="2 3">KS4</strain>
    </source>
</reference>
<dbReference type="Proteomes" id="UP000317369">
    <property type="component" value="Chromosome"/>
</dbReference>
<feature type="region of interest" description="Disordered" evidence="1">
    <location>
        <begin position="1"/>
        <end position="62"/>
    </location>
</feature>
<evidence type="ECO:0000256" key="1">
    <source>
        <dbReference type="SAM" id="MobiDB-lite"/>
    </source>
</evidence>
<evidence type="ECO:0000313" key="3">
    <source>
        <dbReference type="Proteomes" id="UP000317369"/>
    </source>
</evidence>
<proteinExistence type="predicted"/>
<sequence>MVGGEDEKDADDEDVEHGPFAEGFENGDGFLSFVGRGDVKPGDGDECEFDEGEDDGETDDECSDEIEFGFPHELDGVREGVDSSGGEREVNT</sequence>
<dbReference type="AlphaFoldDB" id="A0A517YZ87"/>
<name>A0A517YZ87_9BACT</name>
<keyword evidence="3" id="KW-1185">Reference proteome</keyword>